<evidence type="ECO:0000313" key="4">
    <source>
        <dbReference type="Proteomes" id="UP000078225"/>
    </source>
</evidence>
<comment type="caution">
    <text evidence="3">The sequence shown here is derived from an EMBL/GenBank/DDBJ whole genome shotgun (WGS) entry which is preliminary data.</text>
</comment>
<sequence length="379" mass="42056">MKTVGIFRNQLFKGSEVFIQQQAESIQAYNKCYIGRKIIGTPVKDTPNYVLNRNGSVTERFSEAYNALTTSAAPYDTPLKNTPALDLIHAHFAIDGVYALALAKRVKVPLITTLHGFDVTVTAKDLLASRSPAWINYLFRQNALKQQGDKFICVSNFIAEQALRNGFPEKKLIQHYIGIDTDKYQQRDESEDTGIILHVARLVEKKGTSVLLNALHQIKKSEKNVQLVIIGDGPLLPQLKAQVTALDIETNVRFVGAIPHAEVMQWMRKASMLVLPSLTAKTGDAEGLGMVLLEAAVTGVPVIGTNHGGIPEVVLDAKTGFLVEENNSNELAERMLTLVRDSGLKRAFGSNGRERVRQDFDINIQTKKLEKIYKDMINE</sequence>
<dbReference type="Pfam" id="PF00534">
    <property type="entry name" value="Glycos_transf_1"/>
    <property type="match status" value="1"/>
</dbReference>
<dbReference type="InterPro" id="IPR028098">
    <property type="entry name" value="Glyco_trans_4-like_N"/>
</dbReference>
<dbReference type="InterPro" id="IPR050194">
    <property type="entry name" value="Glycosyltransferase_grp1"/>
</dbReference>
<protein>
    <submittedName>
        <fullName evidence="3">Glycosyl transferase family 1</fullName>
    </submittedName>
</protein>
<evidence type="ECO:0000259" key="2">
    <source>
        <dbReference type="Pfam" id="PF13439"/>
    </source>
</evidence>
<dbReference type="Pfam" id="PF13439">
    <property type="entry name" value="Glyco_transf_4"/>
    <property type="match status" value="1"/>
</dbReference>
<dbReference type="EMBL" id="LYRP01000001">
    <property type="protein sequence ID" value="OAT78835.1"/>
    <property type="molecule type" value="Genomic_DNA"/>
</dbReference>
<keyword evidence="4" id="KW-1185">Reference proteome</keyword>
<dbReference type="OrthoDB" id="9062832at2"/>
<dbReference type="PANTHER" id="PTHR45947:SF14">
    <property type="entry name" value="SLL1723 PROTEIN"/>
    <property type="match status" value="1"/>
</dbReference>
<organism evidence="3 4">
    <name type="scientific">Mangrovibacter phragmitis</name>
    <dbReference type="NCBI Taxonomy" id="1691903"/>
    <lineage>
        <taxon>Bacteria</taxon>
        <taxon>Pseudomonadati</taxon>
        <taxon>Pseudomonadota</taxon>
        <taxon>Gammaproteobacteria</taxon>
        <taxon>Enterobacterales</taxon>
        <taxon>Enterobacteriaceae</taxon>
        <taxon>Mangrovibacter</taxon>
    </lineage>
</organism>
<dbReference type="Gene3D" id="3.40.50.2000">
    <property type="entry name" value="Glycogen Phosphorylase B"/>
    <property type="match status" value="2"/>
</dbReference>
<dbReference type="InterPro" id="IPR001296">
    <property type="entry name" value="Glyco_trans_1"/>
</dbReference>
<accession>A0A1B7L947</accession>
<keyword evidence="3" id="KW-0808">Transferase</keyword>
<feature type="domain" description="Glycosyl transferase family 1" evidence="1">
    <location>
        <begin position="185"/>
        <end position="355"/>
    </location>
</feature>
<dbReference type="AlphaFoldDB" id="A0A1B7L947"/>
<evidence type="ECO:0000313" key="3">
    <source>
        <dbReference type="EMBL" id="OAT78835.1"/>
    </source>
</evidence>
<evidence type="ECO:0000259" key="1">
    <source>
        <dbReference type="Pfam" id="PF00534"/>
    </source>
</evidence>
<reference evidence="4" key="1">
    <citation type="submission" date="2016-05" db="EMBL/GenBank/DDBJ databases">
        <authorList>
            <person name="Behera P."/>
            <person name="Vaishampayan P."/>
            <person name="Singh N."/>
            <person name="Raina V."/>
            <person name="Suar M."/>
            <person name="Pattnaik A."/>
            <person name="Rastogi G."/>
        </authorList>
    </citation>
    <scope>NUCLEOTIDE SEQUENCE [LARGE SCALE GENOMIC DNA]</scope>
    <source>
        <strain evidence="4">MP23</strain>
    </source>
</reference>
<dbReference type="RefSeq" id="WP_064594756.1">
    <property type="nucleotide sequence ID" value="NZ_LYRP01000001.1"/>
</dbReference>
<gene>
    <name evidence="3" type="ORF">A9B99_03805</name>
</gene>
<proteinExistence type="predicted"/>
<dbReference type="STRING" id="1691903.A9B99_03805"/>
<feature type="domain" description="Glycosyltransferase subfamily 4-like N-terminal" evidence="2">
    <location>
        <begin position="84"/>
        <end position="183"/>
    </location>
</feature>
<dbReference type="Proteomes" id="UP000078225">
    <property type="component" value="Unassembled WGS sequence"/>
</dbReference>
<name>A0A1B7L947_9ENTR</name>
<dbReference type="PANTHER" id="PTHR45947">
    <property type="entry name" value="SULFOQUINOVOSYL TRANSFERASE SQD2"/>
    <property type="match status" value="1"/>
</dbReference>
<dbReference type="GO" id="GO:0016757">
    <property type="term" value="F:glycosyltransferase activity"/>
    <property type="evidence" value="ECO:0007669"/>
    <property type="project" value="InterPro"/>
</dbReference>
<dbReference type="SUPFAM" id="SSF53756">
    <property type="entry name" value="UDP-Glycosyltransferase/glycogen phosphorylase"/>
    <property type="match status" value="1"/>
</dbReference>